<gene>
    <name evidence="5" type="ORF">HDF08_000132</name>
</gene>
<evidence type="ECO:0000259" key="4">
    <source>
        <dbReference type="Pfam" id="PF13649"/>
    </source>
</evidence>
<reference evidence="5 6" key="1">
    <citation type="submission" date="2020-07" db="EMBL/GenBank/DDBJ databases">
        <title>Genomic Encyclopedia of Type Strains, Phase IV (KMG-V): Genome sequencing to study the core and pangenomes of soil and plant-associated prokaryotes.</title>
        <authorList>
            <person name="Whitman W."/>
        </authorList>
    </citation>
    <scope>NUCLEOTIDE SEQUENCE [LARGE SCALE GENOMIC DNA]</scope>
    <source>
        <strain evidence="5 6">M8UP22</strain>
    </source>
</reference>
<dbReference type="GO" id="GO:0008168">
    <property type="term" value="F:methyltransferase activity"/>
    <property type="evidence" value="ECO:0007669"/>
    <property type="project" value="UniProtKB-KW"/>
</dbReference>
<organism evidence="5 6">
    <name type="scientific">Tunturiibacter lichenicola</name>
    <dbReference type="NCBI Taxonomy" id="2051959"/>
    <lineage>
        <taxon>Bacteria</taxon>
        <taxon>Pseudomonadati</taxon>
        <taxon>Acidobacteriota</taxon>
        <taxon>Terriglobia</taxon>
        <taxon>Terriglobales</taxon>
        <taxon>Acidobacteriaceae</taxon>
        <taxon>Tunturiibacter</taxon>
    </lineage>
</organism>
<dbReference type="Proteomes" id="UP000564385">
    <property type="component" value="Unassembled WGS sequence"/>
</dbReference>
<dbReference type="InterPro" id="IPR029063">
    <property type="entry name" value="SAM-dependent_MTases_sf"/>
</dbReference>
<protein>
    <submittedName>
        <fullName evidence="5">SAM-dependent methyltransferase</fullName>
    </submittedName>
</protein>
<keyword evidence="1 5" id="KW-0489">Methyltransferase</keyword>
<dbReference type="AlphaFoldDB" id="A0A852VCR2"/>
<dbReference type="EMBL" id="JACCCU010000001">
    <property type="protein sequence ID" value="NYF88065.1"/>
    <property type="molecule type" value="Genomic_DNA"/>
</dbReference>
<evidence type="ECO:0000256" key="3">
    <source>
        <dbReference type="ARBA" id="ARBA00022691"/>
    </source>
</evidence>
<proteinExistence type="predicted"/>
<dbReference type="Gene3D" id="3.40.50.150">
    <property type="entry name" value="Vaccinia Virus protein VP39"/>
    <property type="match status" value="1"/>
</dbReference>
<dbReference type="InterPro" id="IPR041698">
    <property type="entry name" value="Methyltransf_25"/>
</dbReference>
<dbReference type="GO" id="GO:0032259">
    <property type="term" value="P:methylation"/>
    <property type="evidence" value="ECO:0007669"/>
    <property type="project" value="UniProtKB-KW"/>
</dbReference>
<dbReference type="PANTHER" id="PTHR43464:SF19">
    <property type="entry name" value="UBIQUINONE BIOSYNTHESIS O-METHYLTRANSFERASE, MITOCHONDRIAL"/>
    <property type="match status" value="1"/>
</dbReference>
<name>A0A852VCR2_9BACT</name>
<keyword evidence="3" id="KW-0949">S-adenosyl-L-methionine</keyword>
<evidence type="ECO:0000313" key="6">
    <source>
        <dbReference type="Proteomes" id="UP000564385"/>
    </source>
</evidence>
<evidence type="ECO:0000256" key="2">
    <source>
        <dbReference type="ARBA" id="ARBA00022679"/>
    </source>
</evidence>
<dbReference type="Pfam" id="PF13649">
    <property type="entry name" value="Methyltransf_25"/>
    <property type="match status" value="1"/>
</dbReference>
<evidence type="ECO:0000313" key="5">
    <source>
        <dbReference type="EMBL" id="NYF88065.1"/>
    </source>
</evidence>
<dbReference type="CDD" id="cd02440">
    <property type="entry name" value="AdoMet_MTases"/>
    <property type="match status" value="1"/>
</dbReference>
<dbReference type="PANTHER" id="PTHR43464">
    <property type="entry name" value="METHYLTRANSFERASE"/>
    <property type="match status" value="1"/>
</dbReference>
<evidence type="ECO:0000256" key="1">
    <source>
        <dbReference type="ARBA" id="ARBA00022603"/>
    </source>
</evidence>
<comment type="caution">
    <text evidence="5">The sequence shown here is derived from an EMBL/GenBank/DDBJ whole genome shotgun (WGS) entry which is preliminary data.</text>
</comment>
<keyword evidence="2" id="KW-0808">Transferase</keyword>
<accession>A0A852VCR2</accession>
<sequence>MPTSSITSPEISSQEVLDAHSSEDIAVASLSAFPSPAFAGGLDFTQRADLVELMDLPCPYEELRACLHDIARVNRLTFAQRPTLGWLEELMAAHPPSAAPLRVVDVGCGYGDTLRKIDRWATKRGFAVTLTGIDLNPDAIRAAREATPPNQQIEWLVGDALADHTKGPIDVVLCSLLTHHLTNAQIVLFLRWMEQTARCGWFIDDLHRKPVPYQLFRLWARFANWHPFVKNDGPVSIRRSFVVEDWQRLCTAAEIGVGNVSINEHRPARLCVGRVK</sequence>
<feature type="domain" description="Methyltransferase" evidence="4">
    <location>
        <begin position="103"/>
        <end position="195"/>
    </location>
</feature>
<dbReference type="SUPFAM" id="SSF53335">
    <property type="entry name" value="S-adenosyl-L-methionine-dependent methyltransferases"/>
    <property type="match status" value="1"/>
</dbReference>